<dbReference type="NCBIfam" id="TIGR00562">
    <property type="entry name" value="proto_IX_ox"/>
    <property type="match status" value="1"/>
</dbReference>
<dbReference type="UniPathway" id="UPA00252"/>
<reference evidence="13" key="1">
    <citation type="journal article" date="2014" name="Genome Announc.">
        <title>Draft Genome Sequences of Three Alkaliphilic Bacillus Strains, Bacillus wakoensis JCM 9140T, Bacillus akibai JCM 9157T, and Bacillus hemicellulosilyticus JCM 9152T.</title>
        <authorList>
            <person name="Yuki M."/>
            <person name="Oshima K."/>
            <person name="Suda W."/>
            <person name="Oshida Y."/>
            <person name="Kitamura K."/>
            <person name="Iida T."/>
            <person name="Hattori M."/>
            <person name="Ohkuma M."/>
        </authorList>
    </citation>
    <scope>NUCLEOTIDE SEQUENCE [LARGE SCALE GENOMIC DNA]</scope>
    <source>
        <strain evidence="13">JCM 9140</strain>
    </source>
</reference>
<comment type="cofactor">
    <cofactor evidence="2 11">
        <name>FAD</name>
        <dbReference type="ChEBI" id="CHEBI:57692"/>
    </cofactor>
</comment>
<dbReference type="Proteomes" id="UP000018890">
    <property type="component" value="Unassembled WGS sequence"/>
</dbReference>
<proteinExistence type="inferred from homology"/>
<evidence type="ECO:0000256" key="7">
    <source>
        <dbReference type="ARBA" id="ARBA00022630"/>
    </source>
</evidence>
<evidence type="ECO:0000256" key="4">
    <source>
        <dbReference type="ARBA" id="ARBA00008310"/>
    </source>
</evidence>
<evidence type="ECO:0000256" key="10">
    <source>
        <dbReference type="ARBA" id="ARBA00023133"/>
    </source>
</evidence>
<dbReference type="InterPro" id="IPR036188">
    <property type="entry name" value="FAD/NAD-bd_sf"/>
</dbReference>
<evidence type="ECO:0000256" key="6">
    <source>
        <dbReference type="ARBA" id="ARBA00019046"/>
    </source>
</evidence>
<keyword evidence="9 11" id="KW-0560">Oxidoreductase</keyword>
<organism evidence="13 14">
    <name type="scientific">Halalkalibacter wakoensis JCM 9140</name>
    <dbReference type="NCBI Taxonomy" id="1236970"/>
    <lineage>
        <taxon>Bacteria</taxon>
        <taxon>Bacillati</taxon>
        <taxon>Bacillota</taxon>
        <taxon>Bacilli</taxon>
        <taxon>Bacillales</taxon>
        <taxon>Bacillaceae</taxon>
        <taxon>Halalkalibacter</taxon>
    </lineage>
</organism>
<keyword evidence="11" id="KW-0963">Cytoplasm</keyword>
<feature type="domain" description="Amine oxidase" evidence="12">
    <location>
        <begin position="1"/>
        <end position="447"/>
    </location>
</feature>
<keyword evidence="14" id="KW-1185">Reference proteome</keyword>
<dbReference type="InterPro" id="IPR002937">
    <property type="entry name" value="Amino_oxidase"/>
</dbReference>
<dbReference type="InterPro" id="IPR050464">
    <property type="entry name" value="Zeta_carotene_desat/Oxidored"/>
</dbReference>
<name>W4Q1S3_9BACI</name>
<dbReference type="Pfam" id="PF01593">
    <property type="entry name" value="Amino_oxidase"/>
    <property type="match status" value="1"/>
</dbReference>
<evidence type="ECO:0000256" key="9">
    <source>
        <dbReference type="ARBA" id="ARBA00023002"/>
    </source>
</evidence>
<dbReference type="InterPro" id="IPR004572">
    <property type="entry name" value="Protoporphyrinogen_oxidase"/>
</dbReference>
<protein>
    <recommendedName>
        <fullName evidence="6 11">Coproporphyrinogen III oxidase</fullName>
        <ecNumber evidence="5 11">1.3.3.15</ecNumber>
    </recommendedName>
</protein>
<accession>W4Q1S3</accession>
<keyword evidence="10 11" id="KW-0350">Heme biosynthesis</keyword>
<evidence type="ECO:0000256" key="3">
    <source>
        <dbReference type="ARBA" id="ARBA00004744"/>
    </source>
</evidence>
<comment type="catalytic activity">
    <reaction evidence="1">
        <text>coproporphyrinogen III + 3 O2 = coproporphyrin III + 3 H2O2</text>
        <dbReference type="Rhea" id="RHEA:43436"/>
        <dbReference type="ChEBI" id="CHEBI:15379"/>
        <dbReference type="ChEBI" id="CHEBI:16240"/>
        <dbReference type="ChEBI" id="CHEBI:57309"/>
        <dbReference type="ChEBI" id="CHEBI:131725"/>
        <dbReference type="EC" id="1.3.3.15"/>
    </reaction>
    <physiologicalReaction direction="left-to-right" evidence="1">
        <dbReference type="Rhea" id="RHEA:43437"/>
    </physiologicalReaction>
</comment>
<comment type="pathway">
    <text evidence="3 11">Porphyrin-containing compound metabolism; protoheme biosynthesis.</text>
</comment>
<comment type="function">
    <text evidence="11">Involved in coproporphyrin-dependent heme b biosynthesis. Catalyzes the oxidation of coproporphyrinogen III to coproporphyrin III.</text>
</comment>
<keyword evidence="7 11" id="KW-0285">Flavoprotein</keyword>
<evidence type="ECO:0000313" key="14">
    <source>
        <dbReference type="Proteomes" id="UP000018890"/>
    </source>
</evidence>
<evidence type="ECO:0000256" key="8">
    <source>
        <dbReference type="ARBA" id="ARBA00022827"/>
    </source>
</evidence>
<dbReference type="EMBL" id="BAUT01000015">
    <property type="protein sequence ID" value="GAE25905.1"/>
    <property type="molecule type" value="Genomic_DNA"/>
</dbReference>
<comment type="caution">
    <text evidence="13">The sequence shown here is derived from an EMBL/GenBank/DDBJ whole genome shotgun (WGS) entry which is preliminary data.</text>
</comment>
<evidence type="ECO:0000256" key="2">
    <source>
        <dbReference type="ARBA" id="ARBA00001974"/>
    </source>
</evidence>
<dbReference type="Gene3D" id="1.10.3110.10">
    <property type="entry name" value="protoporphyrinogen ix oxidase, domain 3"/>
    <property type="match status" value="1"/>
</dbReference>
<evidence type="ECO:0000259" key="12">
    <source>
        <dbReference type="Pfam" id="PF01593"/>
    </source>
</evidence>
<dbReference type="PANTHER" id="PTHR42923:SF3">
    <property type="entry name" value="PROTOPORPHYRINOGEN OXIDASE"/>
    <property type="match status" value="1"/>
</dbReference>
<comment type="similarity">
    <text evidence="4 11">Belongs to the protoporphyrinogen/coproporphyrinogen oxidase family. Coproporphyrinogen III oxidase subfamily.</text>
</comment>
<dbReference type="NCBIfam" id="NF008845">
    <property type="entry name" value="PRK11883.1-5"/>
    <property type="match status" value="1"/>
</dbReference>
<dbReference type="Gene3D" id="3.90.660.20">
    <property type="entry name" value="Protoporphyrinogen oxidase, mitochondrial, domain 2"/>
    <property type="match status" value="1"/>
</dbReference>
<dbReference type="SUPFAM" id="SSF54373">
    <property type="entry name" value="FAD-linked reductases, C-terminal domain"/>
    <property type="match status" value="1"/>
</dbReference>
<dbReference type="SUPFAM" id="SSF51905">
    <property type="entry name" value="FAD/NAD(P)-binding domain"/>
    <property type="match status" value="1"/>
</dbReference>
<evidence type="ECO:0000256" key="11">
    <source>
        <dbReference type="RuleBase" id="RU364052"/>
    </source>
</evidence>
<keyword evidence="8 11" id="KW-0274">FAD</keyword>
<sequence length="450" mass="50112">MAAAHKLEKAKEAGELISYDLFEKDESLGGKIKTKRENGFLIELGPDSYLARKESMTTLAKQVGIDDILFNNTGQSYVLKGNSLLPIPGGAIMGVPTELQPFITTRLLSPIGKLRAAADFVYPRFTSKDEDISLGHFFRRRLGNEVVDRMIEPLLSGIYAGNLDKLSLKATFPEFQKIERRYGSLIRGIKSSRPKKKTNQTVDGQTRGMFATFRGGLGSLVEAIEEQLDPNAIHKNSKLISIDKEKSTFQLHFSDGEVRGYDSVIVTTPPNVTSQLLHTYPYFDYLQEMESTTVATVAMALKKENIIERHEGTGFVVPKNSNYTITACTWTHKKWEHSTPSGYALLRAYVGRAGDSAIVSRSDEEIVSAVMHDLKQLMSIKGKPEFFYIQRWQKSMPQYNVGHTYRLAKIKEDIARNLPGLYLAGAGYGGIGLPDCIDQGEKAVEQIVNS</sequence>
<dbReference type="AlphaFoldDB" id="W4Q1S3"/>
<dbReference type="GO" id="GO:0004729">
    <property type="term" value="F:oxygen-dependent protoporphyrinogen oxidase activity"/>
    <property type="evidence" value="ECO:0007669"/>
    <property type="project" value="UniProtKB-UniRule"/>
</dbReference>
<dbReference type="Gene3D" id="3.50.50.60">
    <property type="entry name" value="FAD/NAD(P)-binding domain"/>
    <property type="match status" value="1"/>
</dbReference>
<comment type="subcellular location">
    <subcellularLocation>
        <location evidence="11">Cytoplasm</location>
    </subcellularLocation>
</comment>
<dbReference type="PANTHER" id="PTHR42923">
    <property type="entry name" value="PROTOPORPHYRINOGEN OXIDASE"/>
    <property type="match status" value="1"/>
</dbReference>
<dbReference type="STRING" id="1236970.JCM9140_1926"/>
<evidence type="ECO:0000256" key="5">
    <source>
        <dbReference type="ARBA" id="ARBA00012402"/>
    </source>
</evidence>
<dbReference type="GO" id="GO:0005737">
    <property type="term" value="C:cytoplasm"/>
    <property type="evidence" value="ECO:0007669"/>
    <property type="project" value="UniProtKB-SubCell"/>
</dbReference>
<evidence type="ECO:0000256" key="1">
    <source>
        <dbReference type="ARBA" id="ARBA00001755"/>
    </source>
</evidence>
<gene>
    <name evidence="13" type="ORF">JCM9140_1926</name>
</gene>
<dbReference type="EC" id="1.3.3.15" evidence="5 11"/>
<dbReference type="GO" id="GO:0006783">
    <property type="term" value="P:heme biosynthetic process"/>
    <property type="evidence" value="ECO:0007669"/>
    <property type="project" value="UniProtKB-UniRule"/>
</dbReference>
<evidence type="ECO:0000313" key="13">
    <source>
        <dbReference type="EMBL" id="GAE25905.1"/>
    </source>
</evidence>